<sequence length="66" mass="7116">MDTCACTGVVTNANAAADSTQAPSASALQRVAAFRINAWCFMDGPLLAWFVGDKLAHAMRRRTEQE</sequence>
<gene>
    <name evidence="1" type="ORF">GCM10010981_37760</name>
</gene>
<evidence type="ECO:0000313" key="1">
    <source>
        <dbReference type="EMBL" id="GGA45115.1"/>
    </source>
</evidence>
<accession>A0ABQ1GK14</accession>
<reference evidence="2" key="1">
    <citation type="journal article" date="2019" name="Int. J. Syst. Evol. Microbiol.">
        <title>The Global Catalogue of Microorganisms (GCM) 10K type strain sequencing project: providing services to taxonomists for standard genome sequencing and annotation.</title>
        <authorList>
            <consortium name="The Broad Institute Genomics Platform"/>
            <consortium name="The Broad Institute Genome Sequencing Center for Infectious Disease"/>
            <person name="Wu L."/>
            <person name="Ma J."/>
        </authorList>
    </citation>
    <scope>NUCLEOTIDE SEQUENCE [LARGE SCALE GENOMIC DNA]</scope>
    <source>
        <strain evidence="2">CGMCC 1.15439</strain>
    </source>
</reference>
<dbReference type="EMBL" id="BMJA01000004">
    <property type="protein sequence ID" value="GGA45115.1"/>
    <property type="molecule type" value="Genomic_DNA"/>
</dbReference>
<keyword evidence="2" id="KW-1185">Reference proteome</keyword>
<dbReference type="Proteomes" id="UP000620046">
    <property type="component" value="Unassembled WGS sequence"/>
</dbReference>
<protein>
    <submittedName>
        <fullName evidence="1">Uncharacterized protein</fullName>
    </submittedName>
</protein>
<name>A0ABQ1GK14_9GAMM</name>
<proteinExistence type="predicted"/>
<organism evidence="1 2">
    <name type="scientific">Dyella nitratireducens</name>
    <dbReference type="NCBI Taxonomy" id="1849580"/>
    <lineage>
        <taxon>Bacteria</taxon>
        <taxon>Pseudomonadati</taxon>
        <taxon>Pseudomonadota</taxon>
        <taxon>Gammaproteobacteria</taxon>
        <taxon>Lysobacterales</taxon>
        <taxon>Rhodanobacteraceae</taxon>
        <taxon>Dyella</taxon>
    </lineage>
</organism>
<comment type="caution">
    <text evidence="1">The sequence shown here is derived from an EMBL/GenBank/DDBJ whole genome shotgun (WGS) entry which is preliminary data.</text>
</comment>
<evidence type="ECO:0000313" key="2">
    <source>
        <dbReference type="Proteomes" id="UP000620046"/>
    </source>
</evidence>